<organism evidence="1 2">
    <name type="scientific">Saccharibacillus sacchari</name>
    <dbReference type="NCBI Taxonomy" id="456493"/>
    <lineage>
        <taxon>Bacteria</taxon>
        <taxon>Bacillati</taxon>
        <taxon>Bacillota</taxon>
        <taxon>Bacilli</taxon>
        <taxon>Bacillales</taxon>
        <taxon>Paenibacillaceae</taxon>
        <taxon>Saccharibacillus</taxon>
    </lineage>
</organism>
<proteinExistence type="predicted"/>
<gene>
    <name evidence="1" type="ORF">WKI47_22375</name>
</gene>
<keyword evidence="2" id="KW-1185">Reference proteome</keyword>
<dbReference type="Proteomes" id="UP001380953">
    <property type="component" value="Unassembled WGS sequence"/>
</dbReference>
<sequence length="198" mass="21806">MAKIDNFYVLVESENPSFENEVPSQPVEKGVNVSDHVQRKPRLLAISGFVAGPTSDKTLAFLKSASDRGKIVWFTGRTTMQGVITGFSTTHDSNVGNGFGFSLTIVEIQIATSTPAEKLDPPTRAQAAPIINSGVKKKKESKPKKAEKTKKDSKKKNGKKESKPKTKSQKKKDKAEKKTKEKETVKKVKFKAGSKWNK</sequence>
<dbReference type="EMBL" id="JBBKAR010000056">
    <property type="protein sequence ID" value="MEJ8306666.1"/>
    <property type="molecule type" value="Genomic_DNA"/>
</dbReference>
<reference evidence="1" key="1">
    <citation type="submission" date="2024-03" db="EMBL/GenBank/DDBJ databases">
        <title>Whole genome sequecning of epiphytes from Marcgravia umbellata leaves.</title>
        <authorList>
            <person name="Kumar G."/>
            <person name="Savka M.A."/>
        </authorList>
    </citation>
    <scope>NUCLEOTIDE SEQUENCE</scope>
    <source>
        <strain evidence="1">RIT_BL5</strain>
    </source>
</reference>
<name>A0ACC6PIE9_9BACL</name>
<evidence type="ECO:0000313" key="1">
    <source>
        <dbReference type="EMBL" id="MEJ8306666.1"/>
    </source>
</evidence>
<evidence type="ECO:0000313" key="2">
    <source>
        <dbReference type="Proteomes" id="UP001380953"/>
    </source>
</evidence>
<accession>A0ACC6PIE9</accession>
<protein>
    <submittedName>
        <fullName evidence="1">Phage baseplate protein</fullName>
    </submittedName>
</protein>
<comment type="caution">
    <text evidence="1">The sequence shown here is derived from an EMBL/GenBank/DDBJ whole genome shotgun (WGS) entry which is preliminary data.</text>
</comment>